<dbReference type="EMBL" id="HBIW01016230">
    <property type="protein sequence ID" value="CAE0698562.1"/>
    <property type="molecule type" value="Transcribed_RNA"/>
</dbReference>
<dbReference type="EMBL" id="CAKKNE010000006">
    <property type="protein sequence ID" value="CAH0379904.1"/>
    <property type="molecule type" value="Genomic_DNA"/>
</dbReference>
<keyword evidence="3" id="KW-1185">Reference proteome</keyword>
<proteinExistence type="predicted"/>
<gene>
    <name evidence="1" type="ORF">PCAL00307_LOCUS13998</name>
    <name evidence="2" type="ORF">PECAL_6P15420</name>
</gene>
<sequence length="547" mass="59884">MRRAALLTIITSNAYVLDLELDGTYAPLRFAINDDLQRIARAWRQKHPAMTGGDCPEGDGRCVEDVLVRAMEARFDARHVISNAATHCRLPGHAFPSEKLRDAVGTPDEGYALEQAAGFCYCAADRNFVNNRTGGTAAASVAMDAAGLALRLEPRRARAARFGMLAGQDLFGVADATAYFARRFAELKWPPDGSLPSLVLGGSLDLSVTLEPRVAWSPSVEESRSHVQMGWVHSTLPKFVADQLRRGPTCHASLDVRKTIEELDLLRDLSTELRRRHAIDEDEAAAYDYVAKNEEGRLDLPIDRLNASSPKVLGAAACIVDAPSVEGGALAAIDVETTTRTFEADGVAIVDGILKDETLTRLRDFVLGSTVFTRAYAQGYLGAFLGDGFGAAGVVQQVASELRQTFPELLGDTALRQAWAYAYPRDGHPRGIDVHSDDADVSVNIWITPNKANLNSEKGGLRIWNKKPPADWTFETANRDLDAIGSILQDEEASYVTIPYRFNRAVLLNGHRFHQTDALHFAPGLENHRINLTFLFARRSEGTACRV</sequence>
<organism evidence="1">
    <name type="scientific">Pelagomonas calceolata</name>
    <dbReference type="NCBI Taxonomy" id="35677"/>
    <lineage>
        <taxon>Eukaryota</taxon>
        <taxon>Sar</taxon>
        <taxon>Stramenopiles</taxon>
        <taxon>Ochrophyta</taxon>
        <taxon>Pelagophyceae</taxon>
        <taxon>Pelagomonadales</taxon>
        <taxon>Pelagomonadaceae</taxon>
        <taxon>Pelagomonas</taxon>
    </lineage>
</organism>
<name>A0A7S4E9L8_9STRA</name>
<protein>
    <submittedName>
        <fullName evidence="1">Uncharacterized protein</fullName>
    </submittedName>
</protein>
<dbReference type="Proteomes" id="UP000789595">
    <property type="component" value="Unassembled WGS sequence"/>
</dbReference>
<reference evidence="1" key="1">
    <citation type="submission" date="2021-01" db="EMBL/GenBank/DDBJ databases">
        <authorList>
            <person name="Corre E."/>
            <person name="Pelletier E."/>
            <person name="Niang G."/>
            <person name="Scheremetjew M."/>
            <person name="Finn R."/>
            <person name="Kale V."/>
            <person name="Holt S."/>
            <person name="Cochrane G."/>
            <person name="Meng A."/>
            <person name="Brown T."/>
            <person name="Cohen L."/>
        </authorList>
    </citation>
    <scope>NUCLEOTIDE SEQUENCE</scope>
    <source>
        <strain evidence="1">CCMP1756</strain>
    </source>
</reference>
<evidence type="ECO:0000313" key="3">
    <source>
        <dbReference type="Proteomes" id="UP000789595"/>
    </source>
</evidence>
<evidence type="ECO:0000313" key="1">
    <source>
        <dbReference type="EMBL" id="CAE0698562.1"/>
    </source>
</evidence>
<dbReference type="AlphaFoldDB" id="A0A7S4E9L8"/>
<reference evidence="2" key="2">
    <citation type="submission" date="2021-11" db="EMBL/GenBank/DDBJ databases">
        <authorList>
            <consortium name="Genoscope - CEA"/>
            <person name="William W."/>
        </authorList>
    </citation>
    <scope>NUCLEOTIDE SEQUENCE</scope>
</reference>
<dbReference type="OrthoDB" id="206394at2759"/>
<accession>A0A7S4E9L8</accession>
<evidence type="ECO:0000313" key="2">
    <source>
        <dbReference type="EMBL" id="CAH0379904.1"/>
    </source>
</evidence>